<feature type="compositionally biased region" description="Basic and acidic residues" evidence="1">
    <location>
        <begin position="34"/>
        <end position="55"/>
    </location>
</feature>
<dbReference type="AlphaFoldDB" id="A0A0G4MBN6"/>
<reference evidence="2 3" key="1">
    <citation type="submission" date="2015-05" db="EMBL/GenBank/DDBJ databases">
        <authorList>
            <person name="Wang D.B."/>
            <person name="Wang M."/>
        </authorList>
    </citation>
    <scope>NUCLEOTIDE SEQUENCE [LARGE SCALE GENOMIC DNA]</scope>
    <source>
        <strain evidence="2">VL1</strain>
    </source>
</reference>
<sequence>MNTFRTFFPAAGRPAAPRREQHASSRSGPPPAERLSDDSQKTRPLPRDSLSEQRHLGPSALRARPELVGLAAPPEPQLLEHLAGLLKRQTLEVDRRREVFFDLGRFGAQHPARLDGRDDVGGARLVAVEELLVVLRHVRRRRRELGRDDLLDLGRQRVDDGVNGVLELDEALVHLGVRRVERQGGVEAAQSEHVHVKAGQLRVDALGAELQQVGDVFHGGSQGLGVEQLETRGVLELPGRALLGAAALVGVLLGRALGRLALLLLLLLDGLLGGLFTLRGIGAVDIPVGRGGGGAVVSLEVDGDGVQRGARVKGVLADAVLPAQHVDVGTDEPLAQGKGVEVKLVLDPRVEDGLHELEPSQRAALVARASKRLAVLGDVPHGLHVDEVHEGAADRLGPREETHGLDGLVVLVVPQLVLGGLGADVPVARVEGPRVVHPLGRLFQVALVLPYPRLGHVEFEALGDLLDRQVDVLHGLGQVAAEVVVVVLRQVVQGGGLALGGVAVGGPVGVRPDVVVHEGGERLLLGRVRVEVLEVRLGGRLEVVAGQKVERQAAGRVGARVLGGKVVVDLLPRLGRVESQRLLQLGVVLGVVGVAVDEGPVGVGGVVPLVKPREVLGALLHDGEPVEARLGGGLEVLEGALVLALLGDEPVLVHDDLGVLNVAARRRRLERALVHVDDLFGGGQVAVEVVGHGQRGPVLDQLGLGLQHGDAALDVARVVARLHLQQGEVAQDLGRVGVDGEGLLTCQQM</sequence>
<evidence type="ECO:0000313" key="3">
    <source>
        <dbReference type="Proteomes" id="UP000044602"/>
    </source>
</evidence>
<feature type="region of interest" description="Disordered" evidence="1">
    <location>
        <begin position="1"/>
        <end position="58"/>
    </location>
</feature>
<evidence type="ECO:0000313" key="2">
    <source>
        <dbReference type="EMBL" id="CRK31717.1"/>
    </source>
</evidence>
<keyword evidence="3" id="KW-1185">Reference proteome</keyword>
<evidence type="ECO:0000256" key="1">
    <source>
        <dbReference type="SAM" id="MobiDB-lite"/>
    </source>
</evidence>
<accession>A0A0G4MBN6</accession>
<proteinExistence type="predicted"/>
<name>A0A0G4MBN6_VERLO</name>
<dbReference type="EMBL" id="CVQH01021862">
    <property type="protein sequence ID" value="CRK31717.1"/>
    <property type="molecule type" value="Genomic_DNA"/>
</dbReference>
<organism evidence="2 3">
    <name type="scientific">Verticillium longisporum</name>
    <name type="common">Verticillium dahliae var. longisporum</name>
    <dbReference type="NCBI Taxonomy" id="100787"/>
    <lineage>
        <taxon>Eukaryota</taxon>
        <taxon>Fungi</taxon>
        <taxon>Dikarya</taxon>
        <taxon>Ascomycota</taxon>
        <taxon>Pezizomycotina</taxon>
        <taxon>Sordariomycetes</taxon>
        <taxon>Hypocreomycetidae</taxon>
        <taxon>Glomerellales</taxon>
        <taxon>Plectosphaerellaceae</taxon>
        <taxon>Verticillium</taxon>
    </lineage>
</organism>
<gene>
    <name evidence="2" type="ORF">BN1708_005519</name>
</gene>
<dbReference type="Proteomes" id="UP000044602">
    <property type="component" value="Unassembled WGS sequence"/>
</dbReference>
<protein>
    <submittedName>
        <fullName evidence="2">Uncharacterized protein</fullName>
    </submittedName>
</protein>
<feature type="compositionally biased region" description="Low complexity" evidence="1">
    <location>
        <begin position="1"/>
        <end position="15"/>
    </location>
</feature>